<proteinExistence type="predicted"/>
<accession>A0A9P4TRG1</accession>
<comment type="caution">
    <text evidence="3">The sequence shown here is derived from an EMBL/GenBank/DDBJ whole genome shotgun (WGS) entry which is preliminary data.</text>
</comment>
<feature type="region of interest" description="Disordered" evidence="1">
    <location>
        <begin position="1"/>
        <end position="30"/>
    </location>
</feature>
<dbReference type="Proteomes" id="UP000800093">
    <property type="component" value="Unassembled WGS sequence"/>
</dbReference>
<feature type="region of interest" description="Disordered" evidence="1">
    <location>
        <begin position="42"/>
        <end position="190"/>
    </location>
</feature>
<keyword evidence="4" id="KW-1185">Reference proteome</keyword>
<feature type="compositionally biased region" description="Acidic residues" evidence="1">
    <location>
        <begin position="127"/>
        <end position="139"/>
    </location>
</feature>
<dbReference type="AlphaFoldDB" id="A0A9P4TRG1"/>
<dbReference type="EMBL" id="ML986579">
    <property type="protein sequence ID" value="KAF2270563.1"/>
    <property type="molecule type" value="Genomic_DNA"/>
</dbReference>
<evidence type="ECO:0000313" key="4">
    <source>
        <dbReference type="Proteomes" id="UP000800093"/>
    </source>
</evidence>
<dbReference type="OrthoDB" id="5413188at2759"/>
<evidence type="ECO:0000256" key="2">
    <source>
        <dbReference type="SAM" id="Phobius"/>
    </source>
</evidence>
<protein>
    <submittedName>
        <fullName evidence="3">Uncharacterized protein</fullName>
    </submittedName>
</protein>
<keyword evidence="2" id="KW-0472">Membrane</keyword>
<keyword evidence="2" id="KW-1133">Transmembrane helix</keyword>
<name>A0A9P4TRG1_9PLEO</name>
<feature type="compositionally biased region" description="Low complexity" evidence="1">
    <location>
        <begin position="20"/>
        <end position="29"/>
    </location>
</feature>
<feature type="compositionally biased region" description="Polar residues" evidence="1">
    <location>
        <begin position="110"/>
        <end position="122"/>
    </location>
</feature>
<organism evidence="3 4">
    <name type="scientific">Lojkania enalia</name>
    <dbReference type="NCBI Taxonomy" id="147567"/>
    <lineage>
        <taxon>Eukaryota</taxon>
        <taxon>Fungi</taxon>
        <taxon>Dikarya</taxon>
        <taxon>Ascomycota</taxon>
        <taxon>Pezizomycotina</taxon>
        <taxon>Dothideomycetes</taxon>
        <taxon>Pleosporomycetidae</taxon>
        <taxon>Pleosporales</taxon>
        <taxon>Pleosporales incertae sedis</taxon>
        <taxon>Lojkania</taxon>
    </lineage>
</organism>
<sequence>MRRMSANDSRATESWIEIGSRPSSSSLSSVAADEIITTGLRVQHDSNVHRRRRRSRTSQFQIGTGHRALSGGNGSSQEEYDESESESDRIMTSSNEAISPSPLRHDLRPSSRNAYSVASSETMSEREGDDDDDDDDDENATAVNYPRSPRRPFQPRPNAFSHPPTTNFPPRRPVARPSSQRHSYPEHTPFNAVSSAYQADHDEALRASLSTLLSAAAAVRGLPKPGQNRTSAIQPSARVDPASLRLVPEAVALGEIIEDTSGRQPSSCGSPASSPRTTSISSSDKSKRKASPPTSTTVRSNSKDRHAMKKARRANPLVDEISPTLFTWVVSAGVVVLVSALSFSAGYVVGKEAGHAEAMGQLGSVGSDAGRCGKEAASTGLRGAGMGLRKLKWTSGSVIRA</sequence>
<feature type="transmembrane region" description="Helical" evidence="2">
    <location>
        <begin position="325"/>
        <end position="349"/>
    </location>
</feature>
<evidence type="ECO:0000313" key="3">
    <source>
        <dbReference type="EMBL" id="KAF2270563.1"/>
    </source>
</evidence>
<gene>
    <name evidence="3" type="ORF">CC78DRAFT_573856</name>
</gene>
<keyword evidence="2" id="KW-0812">Transmembrane</keyword>
<feature type="region of interest" description="Disordered" evidence="1">
    <location>
        <begin position="256"/>
        <end position="313"/>
    </location>
</feature>
<evidence type="ECO:0000256" key="1">
    <source>
        <dbReference type="SAM" id="MobiDB-lite"/>
    </source>
</evidence>
<reference evidence="4" key="1">
    <citation type="journal article" date="2020" name="Stud. Mycol.">
        <title>101 Dothideomycetes genomes: A test case for predicting lifestyles and emergence of pathogens.</title>
        <authorList>
            <person name="Haridas S."/>
            <person name="Albert R."/>
            <person name="Binder M."/>
            <person name="Bloem J."/>
            <person name="LaButti K."/>
            <person name="Salamov A."/>
            <person name="Andreopoulos B."/>
            <person name="Baker S."/>
            <person name="Barry K."/>
            <person name="Bills G."/>
            <person name="Bluhm B."/>
            <person name="Cannon C."/>
            <person name="Castanera R."/>
            <person name="Culley D."/>
            <person name="Daum C."/>
            <person name="Ezra D."/>
            <person name="Gonzalez J."/>
            <person name="Henrissat B."/>
            <person name="Kuo A."/>
            <person name="Liang C."/>
            <person name="Lipzen A."/>
            <person name="Lutzoni F."/>
            <person name="Magnuson J."/>
            <person name="Mondo S."/>
            <person name="Nolan M."/>
            <person name="Ohm R."/>
            <person name="Pangilinan J."/>
            <person name="Park H.-J."/>
            <person name="Ramirez L."/>
            <person name="Alfaro M."/>
            <person name="Sun H."/>
            <person name="Tritt A."/>
            <person name="Yoshinaga Y."/>
            <person name="Zwiers L.-H."/>
            <person name="Turgeon B."/>
            <person name="Goodwin S."/>
            <person name="Spatafora J."/>
            <person name="Crous P."/>
            <person name="Grigoriev I."/>
        </authorList>
    </citation>
    <scope>NUCLEOTIDE SEQUENCE [LARGE SCALE GENOMIC DNA]</scope>
    <source>
        <strain evidence="4">CBS 304.66</strain>
    </source>
</reference>
<feature type="compositionally biased region" description="Low complexity" evidence="1">
    <location>
        <begin position="270"/>
        <end position="283"/>
    </location>
</feature>